<feature type="non-terminal residue" evidence="2">
    <location>
        <position position="354"/>
    </location>
</feature>
<organism evidence="2 3">
    <name type="scientific">Phytophthora megakarya</name>
    <dbReference type="NCBI Taxonomy" id="4795"/>
    <lineage>
        <taxon>Eukaryota</taxon>
        <taxon>Sar</taxon>
        <taxon>Stramenopiles</taxon>
        <taxon>Oomycota</taxon>
        <taxon>Peronosporomycetes</taxon>
        <taxon>Peronosporales</taxon>
        <taxon>Peronosporaceae</taxon>
        <taxon>Phytophthora</taxon>
    </lineage>
</organism>
<feature type="compositionally biased region" description="Acidic residues" evidence="1">
    <location>
        <begin position="267"/>
        <end position="278"/>
    </location>
</feature>
<proteinExistence type="predicted"/>
<evidence type="ECO:0000313" key="2">
    <source>
        <dbReference type="EMBL" id="OWY91223.1"/>
    </source>
</evidence>
<name>A0A225UE40_9STRA</name>
<dbReference type="EMBL" id="NBNE01020759">
    <property type="protein sequence ID" value="OWY91223.1"/>
    <property type="molecule type" value="Genomic_DNA"/>
</dbReference>
<evidence type="ECO:0000256" key="1">
    <source>
        <dbReference type="SAM" id="MobiDB-lite"/>
    </source>
</evidence>
<protein>
    <recommendedName>
        <fullName evidence="4">Aspartic protease</fullName>
    </recommendedName>
</protein>
<reference evidence="3" key="1">
    <citation type="submission" date="2017-03" db="EMBL/GenBank/DDBJ databases">
        <title>Phytopthora megakarya and P. palmivora, two closely related causual agents of cacao black pod achieved similar genome size and gene model numbers by different mechanisms.</title>
        <authorList>
            <person name="Ali S."/>
            <person name="Shao J."/>
            <person name="Larry D.J."/>
            <person name="Kronmiller B."/>
            <person name="Shen D."/>
            <person name="Strem M.D."/>
            <person name="Melnick R.L."/>
            <person name="Guiltinan M.J."/>
            <person name="Tyler B.M."/>
            <person name="Meinhardt L.W."/>
            <person name="Bailey B.A."/>
        </authorList>
    </citation>
    <scope>NUCLEOTIDE SEQUENCE [LARGE SCALE GENOMIC DNA]</scope>
    <source>
        <strain evidence="3">zdho120</strain>
    </source>
</reference>
<accession>A0A225UE40</accession>
<evidence type="ECO:0000313" key="3">
    <source>
        <dbReference type="Proteomes" id="UP000198211"/>
    </source>
</evidence>
<feature type="region of interest" description="Disordered" evidence="1">
    <location>
        <begin position="242"/>
        <end position="287"/>
    </location>
</feature>
<dbReference type="OrthoDB" id="128412at2759"/>
<gene>
    <name evidence="2" type="ORF">PHMEG_00040288</name>
</gene>
<dbReference type="Proteomes" id="UP000198211">
    <property type="component" value="Unassembled WGS sequence"/>
</dbReference>
<comment type="caution">
    <text evidence="2">The sequence shown here is derived from an EMBL/GenBank/DDBJ whole genome shotgun (WGS) entry which is preliminary data.</text>
</comment>
<dbReference type="AlphaFoldDB" id="A0A225UE40"/>
<keyword evidence="3" id="KW-1185">Reference proteome</keyword>
<evidence type="ECO:0008006" key="4">
    <source>
        <dbReference type="Google" id="ProtNLM"/>
    </source>
</evidence>
<sequence>MEFIFSAGVRLGIREGMVGLPDEESILMYDEDVNTGISQSAPFEDCCPLRGLHLRPGEHANVAIRYGQCRPLQDVVWVTQIVYGARSWAVAIKVANVSDRDCWIEPRTPVARIAEYGNIPIVGQFVYGMATDYSGKYLVREGEGASGARVRHEAYEQIPRDAAPPAVMVPKYKWPTKLLVRPREPERAQVTKIVEELQPQRDADGVESVEDATSGAYSPSVIGSLMAVEAPPELVTLDVDTQDGGEVVNPESCGEVPDETPRRSECDGDPSTEDEDFELSSPAAPGTPLARLDAAYARCMRVSAEELDLEPAVYIREGSELMSQLKDLLVMLPDLDDLSPECDIKAADVGESGE</sequence>